<feature type="compositionally biased region" description="Pro residues" evidence="1">
    <location>
        <begin position="472"/>
        <end position="482"/>
    </location>
</feature>
<evidence type="ECO:0000313" key="3">
    <source>
        <dbReference type="EMBL" id="MDA0161537.1"/>
    </source>
</evidence>
<evidence type="ECO:0000256" key="2">
    <source>
        <dbReference type="SAM" id="SignalP"/>
    </source>
</evidence>
<gene>
    <name evidence="3" type="ORF">OM076_14770</name>
</gene>
<feature type="signal peptide" evidence="2">
    <location>
        <begin position="1"/>
        <end position="22"/>
    </location>
</feature>
<feature type="chain" id="PRO_5040996267" evidence="2">
    <location>
        <begin position="23"/>
        <end position="586"/>
    </location>
</feature>
<organism evidence="3 4">
    <name type="scientific">Solirubrobacter ginsenosidimutans</name>
    <dbReference type="NCBI Taxonomy" id="490573"/>
    <lineage>
        <taxon>Bacteria</taxon>
        <taxon>Bacillati</taxon>
        <taxon>Actinomycetota</taxon>
        <taxon>Thermoleophilia</taxon>
        <taxon>Solirubrobacterales</taxon>
        <taxon>Solirubrobacteraceae</taxon>
        <taxon>Solirubrobacter</taxon>
    </lineage>
</organism>
<keyword evidence="4" id="KW-1185">Reference proteome</keyword>
<accession>A0A9X3S1W1</accession>
<dbReference type="AlphaFoldDB" id="A0A9X3S1W1"/>
<evidence type="ECO:0000313" key="4">
    <source>
        <dbReference type="Proteomes" id="UP001149140"/>
    </source>
</evidence>
<feature type="region of interest" description="Disordered" evidence="1">
    <location>
        <begin position="446"/>
        <end position="490"/>
    </location>
</feature>
<dbReference type="RefSeq" id="WP_270040752.1">
    <property type="nucleotide sequence ID" value="NZ_JAPDOD010000012.1"/>
</dbReference>
<comment type="caution">
    <text evidence="3">The sequence shown here is derived from an EMBL/GenBank/DDBJ whole genome shotgun (WGS) entry which is preliminary data.</text>
</comment>
<keyword evidence="2" id="KW-0732">Signal</keyword>
<dbReference type="EMBL" id="JAPDOD010000012">
    <property type="protein sequence ID" value="MDA0161537.1"/>
    <property type="molecule type" value="Genomic_DNA"/>
</dbReference>
<evidence type="ECO:0000256" key="1">
    <source>
        <dbReference type="SAM" id="MobiDB-lite"/>
    </source>
</evidence>
<dbReference type="Proteomes" id="UP001149140">
    <property type="component" value="Unassembled WGS sequence"/>
</dbReference>
<reference evidence="3" key="1">
    <citation type="submission" date="2022-10" db="EMBL/GenBank/DDBJ databases">
        <title>The WGS of Solirubrobacter ginsenosidimutans DSM 21036.</title>
        <authorList>
            <person name="Jiang Z."/>
        </authorList>
    </citation>
    <scope>NUCLEOTIDE SEQUENCE</scope>
    <source>
        <strain evidence="3">DSM 21036</strain>
    </source>
</reference>
<protein>
    <submittedName>
        <fullName evidence="3">Uncharacterized protein</fullName>
    </submittedName>
</protein>
<proteinExistence type="predicted"/>
<name>A0A9X3S1W1_9ACTN</name>
<sequence length="586" mass="59838">MRRPPLLLALAAVLVAASPAHAAPRWSGETLPFGDVPARELDASAVLAPDGRAVFARFAPDGALEVRERPPGGPVGATITLPPVTVEPPARPNLQLLMGADGTAAVLFDAGGARYASMRAPGAYWTDPEPISPAGAGPGQAAIGPDGALWVAAQSPEDATGLAVFRMTAGHAGTRASFPAPRAGARDLFPALVAPTAGSAHVIYVERGATEAGAGCAVRTAVLAVDVPAQGANLPPRRLDAFDATGEGTPDICHLAAGQIIVGSPLLAADAAGADTAVYSVVALESFTVTPLARHREWGATWPTSGTEPPEVVSDTDAIAERIVGGAGAPLVVLRSADGKAITTRGDDHWTPAAPLLGEEDASTFQAARTGAGTTVFAWVVGAFPGRTVGRVANASGVLGAPVTLRETGSVMLAVSGDARGNALALYSRPGGDAFVLGAIDYDVDGEPEPAPYPDSDPVVEAPPEIDTSEPQEPPTIEPSAPPESDERAPRLERVSISPKRVHAGRAATLALATDEAGRTTITLTKTGRCAARACPRRTISRAVRPGTQRVRLPRLSAGAWTLTVVVTDAAGNASRPRHLHLHVAS</sequence>